<organism evidence="1 2">
    <name type="scientific">Niastella populi</name>
    <dbReference type="NCBI Taxonomy" id="550983"/>
    <lineage>
        <taxon>Bacteria</taxon>
        <taxon>Pseudomonadati</taxon>
        <taxon>Bacteroidota</taxon>
        <taxon>Chitinophagia</taxon>
        <taxon>Chitinophagales</taxon>
        <taxon>Chitinophagaceae</taxon>
        <taxon>Niastella</taxon>
    </lineage>
</organism>
<dbReference type="AlphaFoldDB" id="A0A1V9F2W8"/>
<dbReference type="STRING" id="550983.A4R26_28540"/>
<sequence length="64" mass="7745">MLISWFFIIPGLMPARVLALNNVQDYRIRMLVIRVMEIINISTYRMRVIVIKKKQQAKERYLYS</sequence>
<name>A0A1V9F2W8_9BACT</name>
<evidence type="ECO:0000313" key="2">
    <source>
        <dbReference type="Proteomes" id="UP000192276"/>
    </source>
</evidence>
<proteinExistence type="predicted"/>
<accession>A0A1V9F2W8</accession>
<gene>
    <name evidence="1" type="ORF">A4R26_28540</name>
</gene>
<dbReference type="EMBL" id="LWBP01000213">
    <property type="protein sequence ID" value="OQP52704.1"/>
    <property type="molecule type" value="Genomic_DNA"/>
</dbReference>
<evidence type="ECO:0000313" key="1">
    <source>
        <dbReference type="EMBL" id="OQP52704.1"/>
    </source>
</evidence>
<keyword evidence="2" id="KW-1185">Reference proteome</keyword>
<comment type="caution">
    <text evidence="1">The sequence shown here is derived from an EMBL/GenBank/DDBJ whole genome shotgun (WGS) entry which is preliminary data.</text>
</comment>
<dbReference type="Proteomes" id="UP000192276">
    <property type="component" value="Unassembled WGS sequence"/>
</dbReference>
<reference evidence="2" key="1">
    <citation type="submission" date="2016-04" db="EMBL/GenBank/DDBJ databases">
        <authorList>
            <person name="Chen L."/>
            <person name="Zhuang W."/>
            <person name="Wang G."/>
        </authorList>
    </citation>
    <scope>NUCLEOTIDE SEQUENCE [LARGE SCALE GENOMIC DNA]</scope>
    <source>
        <strain evidence="2">208</strain>
    </source>
</reference>
<protein>
    <submittedName>
        <fullName evidence="1">Uncharacterized protein</fullName>
    </submittedName>
</protein>